<accession>A0A1X9YMV3</accession>
<proteinExistence type="predicted"/>
<feature type="domain" description="GOLD" evidence="2">
    <location>
        <begin position="521"/>
        <end position="654"/>
    </location>
</feature>
<feature type="signal peptide" evidence="1">
    <location>
        <begin position="1"/>
        <end position="39"/>
    </location>
</feature>
<evidence type="ECO:0000313" key="3">
    <source>
        <dbReference type="EMBL" id="ARS34171.1"/>
    </source>
</evidence>
<dbReference type="InterPro" id="IPR044023">
    <property type="entry name" value="Ig_7"/>
</dbReference>
<reference evidence="4" key="1">
    <citation type="submission" date="2017-05" db="EMBL/GenBank/DDBJ databases">
        <authorList>
            <person name="Ray J."/>
            <person name="Price M."/>
            <person name="Deutschbauer A."/>
        </authorList>
    </citation>
    <scope>NUCLEOTIDE SEQUENCE [LARGE SCALE GENOMIC DNA]</scope>
    <source>
        <strain evidence="4">DSM 19842</strain>
    </source>
</reference>
<keyword evidence="4" id="KW-1185">Reference proteome</keyword>
<dbReference type="AlphaFoldDB" id="A0A1X9YMV3"/>
<dbReference type="InterPro" id="IPR009038">
    <property type="entry name" value="GOLD_dom"/>
</dbReference>
<dbReference type="NCBIfam" id="TIGR04183">
    <property type="entry name" value="Por_Secre_tail"/>
    <property type="match status" value="1"/>
</dbReference>
<evidence type="ECO:0000256" key="1">
    <source>
        <dbReference type="SAM" id="SignalP"/>
    </source>
</evidence>
<sequence length="733" mass="77904">MKRSFTQLFFEAPQSKLKRSTAAYMLFLFCLLASTVATAQTTEVKKMDFSSPDGVSYSLDAGTGNVSNGVLSVTGRAYDFFLVWGRQYSGYVNVNPSLTLQPGYEYQVSVRARMGGASGKLEINRGTSAANARSATGTNVILTSSGDNVNSSDYATFTSNKFSVTSSQSLFLALLVDRTTIWSNTEISLVLDDLIVTQTCISPPTPTAADVIACRTGNSRVTLTASGATTGYGYRWYNQPTGGAVIATTARYQTPSLSPGEYRYYVSIVNTATGCESNRVLVKAITGSAAPIVSNTSVCPMGSATLTASGAPAGSTYKWYDTNGNNAIAVATGATYTTGPLTGSKKDYWVSTVNQNNCESSKSKVTVTVVATPVVQITNPAAVCSPATVNLTAAAIKTGSTNVSAYTYFTDAAATTALADPGAVATSGTYYIKGTNSAGCSDIKPVTVVVNPTTALSDIKIPDDIEIGKPATIVLNSEIIDRGHAASFTWYMSIDGGEFVQQAGSTSELSLARVPKGSLQFRCDMTQMSGSCYDATYLQVRSTPIVPLPVEIIYFTALRQGKDVQLSWATASEENNAGFEVQVSEDGRAFRALGFVGTQNGDAQVKQSYGYTDTENGKYGTRYYRLRQVDRDGQFAYYTAKAVSFGAVSYSIRAFPNPLEGDQVSVAVQAEAGGQLQLQVLDAMGRVVASQARELGRGESLERVQLAPALPKGIYFVRTEMGGVVRSFKLLKK</sequence>
<name>A0A1X9YMV3_9BACT</name>
<evidence type="ECO:0000259" key="2">
    <source>
        <dbReference type="PROSITE" id="PS50866"/>
    </source>
</evidence>
<feature type="chain" id="PRO_5010989573" description="GOLD domain-containing protein" evidence="1">
    <location>
        <begin position="40"/>
        <end position="733"/>
    </location>
</feature>
<organism evidence="3 4">
    <name type="scientific">Pontibacter actiniarum</name>
    <dbReference type="NCBI Taxonomy" id="323450"/>
    <lineage>
        <taxon>Bacteria</taxon>
        <taxon>Pseudomonadati</taxon>
        <taxon>Bacteroidota</taxon>
        <taxon>Cytophagia</taxon>
        <taxon>Cytophagales</taxon>
        <taxon>Hymenobacteraceae</taxon>
        <taxon>Pontibacter</taxon>
    </lineage>
</organism>
<gene>
    <name evidence="3" type="ORF">CA264_01215</name>
</gene>
<dbReference type="InterPro" id="IPR026444">
    <property type="entry name" value="Secre_tail"/>
</dbReference>
<dbReference type="PROSITE" id="PS50866">
    <property type="entry name" value="GOLD"/>
    <property type="match status" value="1"/>
</dbReference>
<dbReference type="KEGG" id="pact:CA264_01215"/>
<dbReference type="Pfam" id="PF19081">
    <property type="entry name" value="Ig_7"/>
    <property type="match status" value="2"/>
</dbReference>
<evidence type="ECO:0000313" key="4">
    <source>
        <dbReference type="Proteomes" id="UP000266292"/>
    </source>
</evidence>
<dbReference type="EMBL" id="CP021235">
    <property type="protein sequence ID" value="ARS34171.1"/>
    <property type="molecule type" value="Genomic_DNA"/>
</dbReference>
<dbReference type="Proteomes" id="UP000266292">
    <property type="component" value="Chromosome"/>
</dbReference>
<protein>
    <recommendedName>
        <fullName evidence="2">GOLD domain-containing protein</fullName>
    </recommendedName>
</protein>
<keyword evidence="1" id="KW-0732">Signal</keyword>
<dbReference type="OrthoDB" id="842906at2"/>